<reference evidence="1 3" key="1">
    <citation type="submission" date="2014-10" db="EMBL/GenBank/DDBJ databases">
        <title>Draft genome of phytase producing Bacillus ginsengihumi strain M2.11.</title>
        <authorList>
            <person name="Toymentseva A."/>
            <person name="Boulygina E.A."/>
            <person name="Kazakov S.V."/>
            <person name="Kayumov I."/>
            <person name="Suleimanova A.D."/>
            <person name="Mardanova A.M."/>
            <person name="Maria S.N."/>
            <person name="Sergey M.Y."/>
            <person name="Sharipova M.R."/>
        </authorList>
    </citation>
    <scope>NUCLEOTIDE SEQUENCE [LARGE SCALE GENOMIC DNA]</scope>
    <source>
        <strain evidence="1 3">M2.11</strain>
    </source>
</reference>
<evidence type="ECO:0000313" key="1">
    <source>
        <dbReference type="EMBL" id="KHD86744.1"/>
    </source>
</evidence>
<dbReference type="Pfam" id="PF17261">
    <property type="entry name" value="DUF5327"/>
    <property type="match status" value="1"/>
</dbReference>
<dbReference type="EMBL" id="JRUN01000002">
    <property type="protein sequence ID" value="KHD86744.1"/>
    <property type="molecule type" value="Genomic_DNA"/>
</dbReference>
<dbReference type="OrthoDB" id="2361717at2"/>
<comment type="caution">
    <text evidence="1">The sequence shown here is derived from an EMBL/GenBank/DDBJ whole genome shotgun (WGS) entry which is preliminary data.</text>
</comment>
<dbReference type="AlphaFoldDB" id="A0A0A6VJF2"/>
<dbReference type="EMBL" id="JAAIWK010000001">
    <property type="protein sequence ID" value="NEY18445.1"/>
    <property type="molecule type" value="Genomic_DNA"/>
</dbReference>
<evidence type="ECO:0000313" key="3">
    <source>
        <dbReference type="Proteomes" id="UP000030588"/>
    </source>
</evidence>
<evidence type="ECO:0000313" key="2">
    <source>
        <dbReference type="EMBL" id="NEY18445.1"/>
    </source>
</evidence>
<proteinExistence type="predicted"/>
<name>A0A0A6VJF2_9BACI</name>
<sequence>MTISIQQLLDKMEQEMIKAKHSQDEEHVRQHVYAIKTLCEMIVEDEGGAGETPQANWSKQHAELQILSKPIETVAQPKPIQTDDGANGDSLFDF</sequence>
<dbReference type="STRING" id="363870.NG54_01385"/>
<keyword evidence="4" id="KW-1185">Reference proteome</keyword>
<dbReference type="Proteomes" id="UP000476934">
    <property type="component" value="Unassembled WGS sequence"/>
</dbReference>
<protein>
    <submittedName>
        <fullName evidence="2">YwdI family protein</fullName>
    </submittedName>
</protein>
<dbReference type="Proteomes" id="UP000030588">
    <property type="component" value="Unassembled WGS sequence"/>
</dbReference>
<dbReference type="InterPro" id="IPR035218">
    <property type="entry name" value="DUF5327"/>
</dbReference>
<reference evidence="2 4" key="3">
    <citation type="submission" date="2020-03" db="EMBL/GenBank/DDBJ databases">
        <title>Bacillus aquiflavi sp. nov., isolated from yellow water of strong flavor Chinese baijiu in Yibin region of China.</title>
        <authorList>
            <person name="Xie J."/>
        </authorList>
    </citation>
    <scope>NUCLEOTIDE SEQUENCE [LARGE SCALE GENOMIC DNA]</scope>
    <source>
        <strain evidence="2 4">Gsoil 114</strain>
    </source>
</reference>
<gene>
    <name evidence="2" type="ORF">G4D61_00490</name>
    <name evidence="1" type="ORF">NG54_01385</name>
</gene>
<dbReference type="RefSeq" id="WP_035352693.1">
    <property type="nucleotide sequence ID" value="NZ_JAAIWK010000001.1"/>
</dbReference>
<reference evidence="2 4" key="2">
    <citation type="submission" date="2020-02" db="EMBL/GenBank/DDBJ databases">
        <authorList>
            <person name="Feng H."/>
        </authorList>
    </citation>
    <scope>NUCLEOTIDE SEQUENCE [LARGE SCALE GENOMIC DNA]</scope>
    <source>
        <strain evidence="2 4">Gsoil 114</strain>
    </source>
</reference>
<accession>A0A0A6VJF2</accession>
<evidence type="ECO:0000313" key="4">
    <source>
        <dbReference type="Proteomes" id="UP000476934"/>
    </source>
</evidence>
<organism evidence="1 3">
    <name type="scientific">Heyndrickxia ginsengihumi</name>
    <dbReference type="NCBI Taxonomy" id="363870"/>
    <lineage>
        <taxon>Bacteria</taxon>
        <taxon>Bacillati</taxon>
        <taxon>Bacillota</taxon>
        <taxon>Bacilli</taxon>
        <taxon>Bacillales</taxon>
        <taxon>Bacillaceae</taxon>
        <taxon>Heyndrickxia</taxon>
    </lineage>
</organism>